<feature type="compositionally biased region" description="Polar residues" evidence="1">
    <location>
        <begin position="112"/>
        <end position="141"/>
    </location>
</feature>
<keyword evidence="2" id="KW-1133">Transmembrane helix</keyword>
<evidence type="ECO:0000256" key="2">
    <source>
        <dbReference type="SAM" id="Phobius"/>
    </source>
</evidence>
<dbReference type="EMBL" id="JPOX01000005">
    <property type="protein sequence ID" value="KFX51210.1"/>
    <property type="molecule type" value="Genomic_DNA"/>
</dbReference>
<comment type="caution">
    <text evidence="3">The sequence shown here is derived from an EMBL/GenBank/DDBJ whole genome shotgun (WGS) entry which is preliminary data.</text>
</comment>
<proteinExistence type="predicted"/>
<dbReference type="HOGENOM" id="CLU_1664993_0_0_1"/>
<keyword evidence="2" id="KW-0472">Membrane</keyword>
<feature type="transmembrane region" description="Helical" evidence="2">
    <location>
        <begin position="37"/>
        <end position="61"/>
    </location>
</feature>
<evidence type="ECO:0000313" key="3">
    <source>
        <dbReference type="EMBL" id="KFX51210.1"/>
    </source>
</evidence>
<evidence type="ECO:0000256" key="1">
    <source>
        <dbReference type="SAM" id="MobiDB-lite"/>
    </source>
</evidence>
<feature type="compositionally biased region" description="Basic and acidic residues" evidence="1">
    <location>
        <begin position="149"/>
        <end position="159"/>
    </location>
</feature>
<accession>A0A093VG91</accession>
<name>A0A093VG91_TALMA</name>
<protein>
    <submittedName>
        <fullName evidence="3">Oligo-1,6-glucosidase</fullName>
    </submittedName>
</protein>
<reference evidence="3" key="1">
    <citation type="journal article" date="2014" name="PLoS Genet.">
        <title>Signature Gene Expression Reveals Novel Clues to the Molecular Mechanisms of Dimorphic Transition in Penicillium marneffei.</title>
        <authorList>
            <person name="Yang E."/>
            <person name="Wang G."/>
            <person name="Cai J."/>
            <person name="Woo P.C."/>
            <person name="Lau S.K."/>
            <person name="Yuen K.-Y."/>
            <person name="Chow W.-N."/>
            <person name="Lin X."/>
        </authorList>
    </citation>
    <scope>NUCLEOTIDE SEQUENCE [LARGE SCALE GENOMIC DNA]</scope>
    <source>
        <strain evidence="3">PM1</strain>
    </source>
</reference>
<feature type="non-terminal residue" evidence="3">
    <location>
        <position position="1"/>
    </location>
</feature>
<sequence length="159" mass="17340">GHTTSCACLFQASVFHPSSLSSRDSAQYRLRLFRNHICSVHGIPVIMCGADIFLAVLAVFFPPIADSEDYPEGYQRVDESGRDVENGRRVTYYYVSHQAPVPPQSDRRYGATDNTSAPQVPSQTRPGNSSAALDGPSSSAHPPTYAEAVRGDHKVQTQD</sequence>
<keyword evidence="2" id="KW-0812">Transmembrane</keyword>
<gene>
    <name evidence="3" type="ORF">GQ26_0050680</name>
</gene>
<organism evidence="3">
    <name type="scientific">Talaromyces marneffei PM1</name>
    <dbReference type="NCBI Taxonomy" id="1077442"/>
    <lineage>
        <taxon>Eukaryota</taxon>
        <taxon>Fungi</taxon>
        <taxon>Dikarya</taxon>
        <taxon>Ascomycota</taxon>
        <taxon>Pezizomycotina</taxon>
        <taxon>Eurotiomycetes</taxon>
        <taxon>Eurotiomycetidae</taxon>
        <taxon>Eurotiales</taxon>
        <taxon>Trichocomaceae</taxon>
        <taxon>Talaromyces</taxon>
        <taxon>Talaromyces sect. Talaromyces</taxon>
    </lineage>
</organism>
<feature type="region of interest" description="Disordered" evidence="1">
    <location>
        <begin position="95"/>
        <end position="159"/>
    </location>
</feature>
<dbReference type="AlphaFoldDB" id="A0A093VG91"/>